<dbReference type="GO" id="GO:0061015">
    <property type="term" value="P:snRNA import into nucleus"/>
    <property type="evidence" value="ECO:0007669"/>
    <property type="project" value="InterPro"/>
</dbReference>
<organism evidence="13 14">
    <name type="scientific">Geodia barretti</name>
    <name type="common">Barrett's horny sponge</name>
    <dbReference type="NCBI Taxonomy" id="519541"/>
    <lineage>
        <taxon>Eukaryota</taxon>
        <taxon>Metazoa</taxon>
        <taxon>Porifera</taxon>
        <taxon>Demospongiae</taxon>
        <taxon>Heteroscleromorpha</taxon>
        <taxon>Tetractinellida</taxon>
        <taxon>Astrophorina</taxon>
        <taxon>Geodiidae</taxon>
        <taxon>Geodia</taxon>
    </lineage>
</organism>
<evidence type="ECO:0000256" key="7">
    <source>
        <dbReference type="ARBA" id="ARBA00022490"/>
    </source>
</evidence>
<evidence type="ECO:0000256" key="9">
    <source>
        <dbReference type="ARBA" id="ARBA00023242"/>
    </source>
</evidence>
<evidence type="ECO:0000256" key="3">
    <source>
        <dbReference type="ARBA" id="ARBA00004496"/>
    </source>
</evidence>
<dbReference type="SUPFAM" id="SSF56091">
    <property type="entry name" value="DNA ligase/mRNA capping enzyme, catalytic domain"/>
    <property type="match status" value="1"/>
</dbReference>
<evidence type="ECO:0000256" key="8">
    <source>
        <dbReference type="ARBA" id="ARBA00022884"/>
    </source>
</evidence>
<feature type="region of interest" description="Disordered" evidence="10">
    <location>
        <begin position="73"/>
        <end position="109"/>
    </location>
</feature>
<keyword evidence="7" id="KW-0963">Cytoplasm</keyword>
<dbReference type="PANTHER" id="PTHR13403">
    <property type="entry name" value="SNURPORTIN1 RNUT1 PROTEIN RNA, U TRANSPORTER 1"/>
    <property type="match status" value="1"/>
</dbReference>
<dbReference type="InterPro" id="IPR017336">
    <property type="entry name" value="Snurportin-1"/>
</dbReference>
<evidence type="ECO:0000259" key="12">
    <source>
        <dbReference type="Pfam" id="PF21974"/>
    </source>
</evidence>
<sequence>MDDSLLYQFQGFFSVGGDVNAPTRPHPTFSSLYKHKRAGYGEQETRRRRLLDEQRSRRRDHADYVRKIAEGEEWEEEMGEEELEEDIDPDHVDDASAAGADVKEGEKKKRRVHPYRNQLMMSEWLVDVPPDFTDNWFMTVCPVGKRCLVIANKRTTLAYSRIGAFINCFPSLLPGGCRRTFYSPRDYCILDCILHSPSRTFFVLDLMCWGGHPVYDSDREFRAFWLHTKIAETKGVGEHAKINPYAFKPLDSFSCGRDPGVEGSMAQVLSKSWPLEVDGLLFFHKSSHYKRGTSPLAVWLKAHMVSDILGVPVAEEFLECAPRMSDPLATPLEPPITPASEKRGKEEEDCETEMASGALMDSQVKEVDMTSS</sequence>
<dbReference type="Pfam" id="PF21974">
    <property type="entry name" value="SPN1_m3Gcap_bd"/>
    <property type="match status" value="1"/>
</dbReference>
<dbReference type="Pfam" id="PF11538">
    <property type="entry name" value="Snurportin1"/>
    <property type="match status" value="1"/>
</dbReference>
<evidence type="ECO:0000256" key="2">
    <source>
        <dbReference type="ARBA" id="ARBA00004123"/>
    </source>
</evidence>
<comment type="subcellular location">
    <subcellularLocation>
        <location evidence="3">Cytoplasm</location>
    </subcellularLocation>
    <subcellularLocation>
        <location evidence="2">Nucleus</location>
    </subcellularLocation>
</comment>
<feature type="region of interest" description="Disordered" evidence="10">
    <location>
        <begin position="325"/>
        <end position="372"/>
    </location>
</feature>
<dbReference type="PANTHER" id="PTHR13403:SF6">
    <property type="entry name" value="SNURPORTIN-1"/>
    <property type="match status" value="1"/>
</dbReference>
<accession>A0AA35RA37</accession>
<feature type="domain" description="Snurportin-1 N-terminal" evidence="11">
    <location>
        <begin position="31"/>
        <end position="67"/>
    </location>
</feature>
<reference evidence="13" key="1">
    <citation type="submission" date="2023-03" db="EMBL/GenBank/DDBJ databases">
        <authorList>
            <person name="Steffen K."/>
            <person name="Cardenas P."/>
        </authorList>
    </citation>
    <scope>NUCLEOTIDE SEQUENCE</scope>
</reference>
<evidence type="ECO:0000259" key="11">
    <source>
        <dbReference type="Pfam" id="PF11538"/>
    </source>
</evidence>
<evidence type="ECO:0000256" key="6">
    <source>
        <dbReference type="ARBA" id="ARBA00022448"/>
    </source>
</evidence>
<keyword evidence="14" id="KW-1185">Reference proteome</keyword>
<evidence type="ECO:0000313" key="14">
    <source>
        <dbReference type="Proteomes" id="UP001174909"/>
    </source>
</evidence>
<evidence type="ECO:0000256" key="10">
    <source>
        <dbReference type="SAM" id="MobiDB-lite"/>
    </source>
</evidence>
<dbReference type="EMBL" id="CASHTH010000795">
    <property type="protein sequence ID" value="CAI8007650.1"/>
    <property type="molecule type" value="Genomic_DNA"/>
</dbReference>
<dbReference type="GO" id="GO:0005737">
    <property type="term" value="C:cytoplasm"/>
    <property type="evidence" value="ECO:0007669"/>
    <property type="project" value="UniProtKB-SubCell"/>
</dbReference>
<evidence type="ECO:0000256" key="1">
    <source>
        <dbReference type="ARBA" id="ARBA00003975"/>
    </source>
</evidence>
<dbReference type="InterPro" id="IPR024721">
    <property type="entry name" value="Snurportin-1_N"/>
</dbReference>
<name>A0AA35RA37_GEOBA</name>
<dbReference type="GO" id="GO:0003723">
    <property type="term" value="F:RNA binding"/>
    <property type="evidence" value="ECO:0007669"/>
    <property type="project" value="UniProtKB-KW"/>
</dbReference>
<keyword evidence="9" id="KW-0539">Nucleus</keyword>
<dbReference type="Gene3D" id="3.30.470.30">
    <property type="entry name" value="DNA ligase/mRNA capping enzyme"/>
    <property type="match status" value="1"/>
</dbReference>
<evidence type="ECO:0000256" key="5">
    <source>
        <dbReference type="ARBA" id="ARBA00016034"/>
    </source>
</evidence>
<evidence type="ECO:0000256" key="4">
    <source>
        <dbReference type="ARBA" id="ARBA00007540"/>
    </source>
</evidence>
<feature type="compositionally biased region" description="Basic and acidic residues" evidence="10">
    <location>
        <begin position="363"/>
        <end position="372"/>
    </location>
</feature>
<keyword evidence="6" id="KW-0813">Transport</keyword>
<dbReference type="InterPro" id="IPR047857">
    <property type="entry name" value="Snurportin1_C"/>
</dbReference>
<dbReference type="CDD" id="cd09232">
    <property type="entry name" value="Snurportin-1_C"/>
    <property type="match status" value="1"/>
</dbReference>
<feature type="compositionally biased region" description="Acidic residues" evidence="10">
    <location>
        <begin position="73"/>
        <end position="88"/>
    </location>
</feature>
<dbReference type="AlphaFoldDB" id="A0AA35RA37"/>
<protein>
    <recommendedName>
        <fullName evidence="5">Snurportin-1</fullName>
    </recommendedName>
</protein>
<gene>
    <name evidence="13" type="ORF">GBAR_LOCUS5316</name>
</gene>
<comment type="caution">
    <text evidence="13">The sequence shown here is derived from an EMBL/GenBank/DDBJ whole genome shotgun (WGS) entry which is preliminary data.</text>
</comment>
<comment type="function">
    <text evidence="1">Functions as an U snRNP-specific nuclear import adapter. Involved in the trimethylguanosine (m3G)-cap-dependent nuclear import of U snRNPs. Binds specifically to the terminal m3G-cap U snRNAs.</text>
</comment>
<proteinExistence type="inferred from homology"/>
<evidence type="ECO:0000313" key="13">
    <source>
        <dbReference type="EMBL" id="CAI8007650.1"/>
    </source>
</evidence>
<dbReference type="GO" id="GO:0005634">
    <property type="term" value="C:nucleus"/>
    <property type="evidence" value="ECO:0007669"/>
    <property type="project" value="UniProtKB-SubCell"/>
</dbReference>
<comment type="similarity">
    <text evidence="4">Belongs to the snurportin family.</text>
</comment>
<feature type="domain" description="Snurportin-1 m3G cap-binding" evidence="12">
    <location>
        <begin position="118"/>
        <end position="301"/>
    </location>
</feature>
<keyword evidence="8" id="KW-0694">RNA-binding</keyword>
<dbReference type="Proteomes" id="UP001174909">
    <property type="component" value="Unassembled WGS sequence"/>
</dbReference>